<gene>
    <name evidence="6" type="ORF">GCM10025869_23740</name>
</gene>
<keyword evidence="2 4" id="KW-0238">DNA-binding</keyword>
<protein>
    <submittedName>
        <fullName evidence="6">TetR family transcriptional regulator</fullName>
    </submittedName>
</protein>
<evidence type="ECO:0000259" key="5">
    <source>
        <dbReference type="PROSITE" id="PS50977"/>
    </source>
</evidence>
<dbReference type="InterPro" id="IPR001647">
    <property type="entry name" value="HTH_TetR"/>
</dbReference>
<comment type="caution">
    <text evidence="6">The sequence shown here is derived from an EMBL/GenBank/DDBJ whole genome shotgun (WGS) entry which is preliminary data.</text>
</comment>
<sequence length="189" mass="19905">MALSEAPVGRAARTRASILQAAHLLFAQHGYESVTVARIATEVGISEMTFFRHFPTKESLVVDDPYDPLMAEHVARQPAEAPLMARVVGGIRAAWAAVPQPDAAVVRSRLRIAAVSPVLRAATRQANEASAHAIADSLVTSGADAVEARIAAEAALAGLTEALLSWAAHDDLELGEVLEQALSVLEGSR</sequence>
<accession>A0ABQ6JU81</accession>
<organism evidence="6 7">
    <name type="scientific">Homoserinibacter gongjuensis</name>
    <dbReference type="NCBI Taxonomy" id="1162968"/>
    <lineage>
        <taxon>Bacteria</taxon>
        <taxon>Bacillati</taxon>
        <taxon>Actinomycetota</taxon>
        <taxon>Actinomycetes</taxon>
        <taxon>Micrococcales</taxon>
        <taxon>Microbacteriaceae</taxon>
        <taxon>Homoserinibacter</taxon>
    </lineage>
</organism>
<evidence type="ECO:0000313" key="7">
    <source>
        <dbReference type="Proteomes" id="UP001157069"/>
    </source>
</evidence>
<dbReference type="EMBL" id="BSVA01000001">
    <property type="protein sequence ID" value="GMA91845.1"/>
    <property type="molecule type" value="Genomic_DNA"/>
</dbReference>
<dbReference type="SUPFAM" id="SSF46689">
    <property type="entry name" value="Homeodomain-like"/>
    <property type="match status" value="1"/>
</dbReference>
<evidence type="ECO:0000313" key="6">
    <source>
        <dbReference type="EMBL" id="GMA91845.1"/>
    </source>
</evidence>
<reference evidence="7" key="1">
    <citation type="journal article" date="2019" name="Int. J. Syst. Evol. Microbiol.">
        <title>The Global Catalogue of Microorganisms (GCM) 10K type strain sequencing project: providing services to taxonomists for standard genome sequencing and annotation.</title>
        <authorList>
            <consortium name="The Broad Institute Genomics Platform"/>
            <consortium name="The Broad Institute Genome Sequencing Center for Infectious Disease"/>
            <person name="Wu L."/>
            <person name="Ma J."/>
        </authorList>
    </citation>
    <scope>NUCLEOTIDE SEQUENCE [LARGE SCALE GENOMIC DNA]</scope>
    <source>
        <strain evidence="7">NBRC 108755</strain>
    </source>
</reference>
<keyword evidence="3" id="KW-0804">Transcription</keyword>
<keyword evidence="7" id="KW-1185">Reference proteome</keyword>
<dbReference type="Pfam" id="PF17754">
    <property type="entry name" value="TetR_C_14"/>
    <property type="match status" value="1"/>
</dbReference>
<dbReference type="PROSITE" id="PS50977">
    <property type="entry name" value="HTH_TETR_2"/>
    <property type="match status" value="1"/>
</dbReference>
<dbReference type="Gene3D" id="1.10.357.10">
    <property type="entry name" value="Tetracycline Repressor, domain 2"/>
    <property type="match status" value="1"/>
</dbReference>
<dbReference type="Proteomes" id="UP001157069">
    <property type="component" value="Unassembled WGS sequence"/>
</dbReference>
<dbReference type="PANTHER" id="PTHR30055">
    <property type="entry name" value="HTH-TYPE TRANSCRIPTIONAL REGULATOR RUTR"/>
    <property type="match status" value="1"/>
</dbReference>
<dbReference type="PANTHER" id="PTHR30055:SF234">
    <property type="entry name" value="HTH-TYPE TRANSCRIPTIONAL REGULATOR BETI"/>
    <property type="match status" value="1"/>
</dbReference>
<evidence type="ECO:0000256" key="4">
    <source>
        <dbReference type="PROSITE-ProRule" id="PRU00335"/>
    </source>
</evidence>
<dbReference type="PRINTS" id="PR00455">
    <property type="entry name" value="HTHTETR"/>
</dbReference>
<evidence type="ECO:0000256" key="3">
    <source>
        <dbReference type="ARBA" id="ARBA00023163"/>
    </source>
</evidence>
<dbReference type="RefSeq" id="WP_284300375.1">
    <property type="nucleotide sequence ID" value="NZ_BSVA01000001.1"/>
</dbReference>
<keyword evidence="1" id="KW-0805">Transcription regulation</keyword>
<evidence type="ECO:0000256" key="1">
    <source>
        <dbReference type="ARBA" id="ARBA00023015"/>
    </source>
</evidence>
<evidence type="ECO:0000256" key="2">
    <source>
        <dbReference type="ARBA" id="ARBA00023125"/>
    </source>
</evidence>
<dbReference type="InterPro" id="IPR041347">
    <property type="entry name" value="MftR_C"/>
</dbReference>
<dbReference type="InterPro" id="IPR009057">
    <property type="entry name" value="Homeodomain-like_sf"/>
</dbReference>
<dbReference type="InterPro" id="IPR050109">
    <property type="entry name" value="HTH-type_TetR-like_transc_reg"/>
</dbReference>
<feature type="domain" description="HTH tetR-type" evidence="5">
    <location>
        <begin position="12"/>
        <end position="72"/>
    </location>
</feature>
<dbReference type="Gene3D" id="1.10.10.60">
    <property type="entry name" value="Homeodomain-like"/>
    <property type="match status" value="1"/>
</dbReference>
<dbReference type="Pfam" id="PF00440">
    <property type="entry name" value="TetR_N"/>
    <property type="match status" value="1"/>
</dbReference>
<name>A0ABQ6JU81_9MICO</name>
<feature type="DNA-binding region" description="H-T-H motif" evidence="4">
    <location>
        <begin position="35"/>
        <end position="54"/>
    </location>
</feature>
<proteinExistence type="predicted"/>